<keyword evidence="4" id="KW-0175">Coiled coil</keyword>
<dbReference type="Proteomes" id="UP001595387">
    <property type="component" value="Unassembled WGS sequence"/>
</dbReference>
<feature type="coiled-coil region" evidence="4">
    <location>
        <begin position="542"/>
        <end position="849"/>
    </location>
</feature>
<dbReference type="PANTHER" id="PTHR32114">
    <property type="entry name" value="ABC TRANSPORTER ABCH.3"/>
    <property type="match status" value="1"/>
</dbReference>
<feature type="compositionally biased region" description="Basic and acidic residues" evidence="5">
    <location>
        <begin position="413"/>
        <end position="445"/>
    </location>
</feature>
<dbReference type="EMBL" id="JBHRRZ010000035">
    <property type="protein sequence ID" value="MFC2949367.1"/>
    <property type="molecule type" value="Genomic_DNA"/>
</dbReference>
<proteinExistence type="inferred from homology"/>
<organism evidence="7 8">
    <name type="scientific">Virgibacillus sediminis</name>
    <dbReference type="NCBI Taxonomy" id="202260"/>
    <lineage>
        <taxon>Bacteria</taxon>
        <taxon>Bacillati</taxon>
        <taxon>Bacillota</taxon>
        <taxon>Bacilli</taxon>
        <taxon>Bacillales</taxon>
        <taxon>Bacillaceae</taxon>
        <taxon>Virgibacillus</taxon>
    </lineage>
</organism>
<dbReference type="Pfam" id="PF13476">
    <property type="entry name" value="AAA_23"/>
    <property type="match status" value="1"/>
</dbReference>
<accession>A0ABV7A8B0</accession>
<reference evidence="8" key="1">
    <citation type="journal article" date="2019" name="Int. J. Syst. Evol. Microbiol.">
        <title>The Global Catalogue of Microorganisms (GCM) 10K type strain sequencing project: providing services to taxonomists for standard genome sequencing and annotation.</title>
        <authorList>
            <consortium name="The Broad Institute Genomics Platform"/>
            <consortium name="The Broad Institute Genome Sequencing Center for Infectious Disease"/>
            <person name="Wu L."/>
            <person name="Ma J."/>
        </authorList>
    </citation>
    <scope>NUCLEOTIDE SEQUENCE [LARGE SCALE GENOMIC DNA]</scope>
    <source>
        <strain evidence="8">KCTC 13193</strain>
    </source>
</reference>
<evidence type="ECO:0000256" key="4">
    <source>
        <dbReference type="SAM" id="Coils"/>
    </source>
</evidence>
<keyword evidence="8" id="KW-1185">Reference proteome</keyword>
<evidence type="ECO:0000256" key="2">
    <source>
        <dbReference type="ARBA" id="ARBA00011322"/>
    </source>
</evidence>
<dbReference type="RefSeq" id="WP_390307340.1">
    <property type="nucleotide sequence ID" value="NZ_JBHRRZ010000035.1"/>
</dbReference>
<comment type="similarity">
    <text evidence="1">Belongs to the SMC family. SbcC subfamily.</text>
</comment>
<feature type="compositionally biased region" description="Basic and acidic residues" evidence="5">
    <location>
        <begin position="312"/>
        <end position="322"/>
    </location>
</feature>
<feature type="domain" description="Rad50/SbcC-type AAA" evidence="6">
    <location>
        <begin position="5"/>
        <end position="208"/>
    </location>
</feature>
<comment type="subunit">
    <text evidence="2">Heterodimer of SbcC and SbcD.</text>
</comment>
<sequence>MKPLKLTMTAFGPYKDTETVDFSDLKENRLFVISGNTGAGKTTIFDGICFALYGSASGQDRDQTMMMRSDFAEDAIHTAVELEFELGGRTYRVLRQLGHVKKGNKSKTGEKYEFYEKLPDGEKPCVDRQIVSEIDRKIEALIGLTKEQFRQIVMLPQGEFRKLLTSQTENKEEILRRLFKTEPYKKIGEGLREKKAAAEKVYQQADQQRQQYVSRVQAALPKREDSQLFQLLAGEHYNENQLIEGLDAEVFHYEKRMETDKATYEKAYQQHDQKQNEFHQAKALNESFENLERKTNQLHELNEQLPFYKGKERQLAEAERAEGISPYEKQAEERRQEEKEKISTLANAETAQKTAAEALEKAEGRYREEEAKEKDREALRKNLDQLQEFMPVVKEIDDRKQTIENLRKTAAKHEENLKRLHKDKQEKRRQADKQQEQIGKLDRAVGELSNKQETLSQMREKVRVVQALLKTGQEHQGLQKDMEQKQAVYEQANKAYKELENRWLEDQASILAGHLHDGEACPVCGSIDHPAKATAADGDVSKEELEQRRKQLDETERMYRDAAASLKANERQMEEQAKEASAYGVEKNDAYAVYQQLKADGKQLGQEVNALQEQQKQLGQLKEAQEKLNEAVRKLEEQEESLTKAYHEASTAYQTEKAVYKDRLQKIPEEIRTLSVLEKKLAETEKAKTEMEQAWERVQTELQQAKEQQTKAASNLEHAKRQAKEAEEKRIQAVSQFEDELKRVGFEAVEAYQQAKLSTAEREQLSKDIEQFKQNRTTLEQQVNELKESLKDKSRVDLTDMKEQLESLKQAYEVAWKTWNQSLEHHKEATSIKEKLMEAGEQVRQAEKKLGTITDLHDMIRGQNPRKISFERYLQMEYLEQIIDAANHRLNRLSNGQFFLSRSDRQEANGRQSGLALDVYDAYTGQTRDVKTLSGGEKFNASLCLALGMSDVIQSFQGNISMETMFIDEGFGTLDEEALNKAIDALVDLQQSGRMIGVISHVQELKSIFPAVLQVDKTKEGFSETKFVLK</sequence>
<feature type="region of interest" description="Disordered" evidence="5">
    <location>
        <begin position="413"/>
        <end position="454"/>
    </location>
</feature>
<evidence type="ECO:0000259" key="6">
    <source>
        <dbReference type="Pfam" id="PF13476"/>
    </source>
</evidence>
<evidence type="ECO:0000313" key="8">
    <source>
        <dbReference type="Proteomes" id="UP001595387"/>
    </source>
</evidence>
<evidence type="ECO:0000313" key="7">
    <source>
        <dbReference type="EMBL" id="MFC2949367.1"/>
    </source>
</evidence>
<evidence type="ECO:0000256" key="3">
    <source>
        <dbReference type="ARBA" id="ARBA00013368"/>
    </source>
</evidence>
<protein>
    <recommendedName>
        <fullName evidence="3">Nuclease SbcCD subunit C</fullName>
    </recommendedName>
</protein>
<dbReference type="Gene3D" id="3.40.50.300">
    <property type="entry name" value="P-loop containing nucleotide triphosphate hydrolases"/>
    <property type="match status" value="2"/>
</dbReference>
<comment type="caution">
    <text evidence="7">The sequence shown here is derived from an EMBL/GenBank/DDBJ whole genome shotgun (WGS) entry which is preliminary data.</text>
</comment>
<feature type="compositionally biased region" description="Basic and acidic residues" evidence="5">
    <location>
        <begin position="329"/>
        <end position="342"/>
    </location>
</feature>
<evidence type="ECO:0000256" key="5">
    <source>
        <dbReference type="SAM" id="MobiDB-lite"/>
    </source>
</evidence>
<dbReference type="InterPro" id="IPR038729">
    <property type="entry name" value="Rad50/SbcC_AAA"/>
</dbReference>
<dbReference type="PANTHER" id="PTHR32114:SF2">
    <property type="entry name" value="ABC TRANSPORTER ABCH.3"/>
    <property type="match status" value="1"/>
</dbReference>
<gene>
    <name evidence="7" type="ORF">ACFODW_13680</name>
</gene>
<name>A0ABV7A8B0_9BACI</name>
<dbReference type="Pfam" id="PF13558">
    <property type="entry name" value="SbcC_Walker_B"/>
    <property type="match status" value="1"/>
</dbReference>
<dbReference type="Gene3D" id="1.20.58.60">
    <property type="match status" value="1"/>
</dbReference>
<feature type="region of interest" description="Disordered" evidence="5">
    <location>
        <begin position="312"/>
        <end position="343"/>
    </location>
</feature>
<dbReference type="InterPro" id="IPR027417">
    <property type="entry name" value="P-loop_NTPase"/>
</dbReference>
<dbReference type="SUPFAM" id="SSF52540">
    <property type="entry name" value="P-loop containing nucleoside triphosphate hydrolases"/>
    <property type="match status" value="2"/>
</dbReference>
<evidence type="ECO:0000256" key="1">
    <source>
        <dbReference type="ARBA" id="ARBA00006930"/>
    </source>
</evidence>